<gene>
    <name evidence="1" type="ORF">SUBVAR_05116</name>
</gene>
<evidence type="ECO:0000313" key="2">
    <source>
        <dbReference type="Proteomes" id="UP000003438"/>
    </source>
</evidence>
<comment type="caution">
    <text evidence="1">The sequence shown here is derived from an EMBL/GenBank/DDBJ whole genome shotgun (WGS) entry which is preliminary data.</text>
</comment>
<protein>
    <submittedName>
        <fullName evidence="1">Uncharacterized protein</fullName>
    </submittedName>
</protein>
<dbReference type="STRING" id="411471.SUBVAR_05116"/>
<evidence type="ECO:0000313" key="1">
    <source>
        <dbReference type="EMBL" id="EFB76736.1"/>
    </source>
</evidence>
<dbReference type="AlphaFoldDB" id="D1PL79"/>
<sequence>MRSIHASLLMAITLSRLYPEIRQSILCAIISKLLCLVSL</sequence>
<dbReference type="Proteomes" id="UP000003438">
    <property type="component" value="Unassembled WGS sequence"/>
</dbReference>
<name>D1PL79_9FIRM</name>
<accession>D1PL79</accession>
<organism evidence="1 2">
    <name type="scientific">Subdoligranulum variabile DSM 15176</name>
    <dbReference type="NCBI Taxonomy" id="411471"/>
    <lineage>
        <taxon>Bacteria</taxon>
        <taxon>Bacillati</taxon>
        <taxon>Bacillota</taxon>
        <taxon>Clostridia</taxon>
        <taxon>Eubacteriales</taxon>
        <taxon>Oscillospiraceae</taxon>
        <taxon>Subdoligranulum</taxon>
    </lineage>
</organism>
<keyword evidence="2" id="KW-1185">Reference proteome</keyword>
<proteinExistence type="predicted"/>
<dbReference type="EMBL" id="ACBY02000020">
    <property type="protein sequence ID" value="EFB76736.1"/>
    <property type="molecule type" value="Genomic_DNA"/>
</dbReference>
<reference evidence="1" key="1">
    <citation type="submission" date="2009-12" db="EMBL/GenBank/DDBJ databases">
        <authorList>
            <person name="Weinstock G."/>
            <person name="Sodergren E."/>
            <person name="Clifton S."/>
            <person name="Fulton L."/>
            <person name="Fulton B."/>
            <person name="Courtney L."/>
            <person name="Fronick C."/>
            <person name="Harrison M."/>
            <person name="Strong C."/>
            <person name="Farmer C."/>
            <person name="Delahaunty K."/>
            <person name="Markovic C."/>
            <person name="Hall O."/>
            <person name="Minx P."/>
            <person name="Tomlinson C."/>
            <person name="Mitreva M."/>
            <person name="Nelson J."/>
            <person name="Hou S."/>
            <person name="Wollam A."/>
            <person name="Pepin K.H."/>
            <person name="Johnson M."/>
            <person name="Bhonagiri V."/>
            <person name="Nash W.E."/>
            <person name="Warren W."/>
            <person name="Chinwalla A."/>
            <person name="Mardis E.R."/>
            <person name="Wilson R.K."/>
        </authorList>
    </citation>
    <scope>NUCLEOTIDE SEQUENCE [LARGE SCALE GENOMIC DNA]</scope>
    <source>
        <strain evidence="1">DSM 15176</strain>
    </source>
</reference>
<dbReference type="HOGENOM" id="CLU_3318047_0_0_9"/>